<dbReference type="PROSITE" id="PS50088">
    <property type="entry name" value="ANK_REPEAT"/>
    <property type="match status" value="3"/>
</dbReference>
<comment type="similarity">
    <text evidence="1">Belongs to the BCOR family.</text>
</comment>
<dbReference type="GO" id="GO:0000122">
    <property type="term" value="P:negative regulation of transcription by RNA polymerase II"/>
    <property type="evidence" value="ECO:0007669"/>
    <property type="project" value="TreeGrafter"/>
</dbReference>
<feature type="compositionally biased region" description="Low complexity" evidence="3">
    <location>
        <begin position="1436"/>
        <end position="1451"/>
    </location>
</feature>
<feature type="region of interest" description="Disordered" evidence="3">
    <location>
        <begin position="1385"/>
        <end position="1538"/>
    </location>
</feature>
<name>W8AS71_CERCA</name>
<evidence type="ECO:0000256" key="2">
    <source>
        <dbReference type="PROSITE-ProRule" id="PRU00023"/>
    </source>
</evidence>
<reference evidence="4" key="1">
    <citation type="submission" date="2013-07" db="EMBL/GenBank/DDBJ databases">
        <authorList>
            <person name="Geib S."/>
        </authorList>
    </citation>
    <scope>NUCLEOTIDE SEQUENCE</scope>
</reference>
<feature type="compositionally biased region" description="Basic residues" evidence="3">
    <location>
        <begin position="1972"/>
        <end position="1985"/>
    </location>
</feature>
<accession>W8AS71</accession>
<dbReference type="InterPro" id="IPR047144">
    <property type="entry name" value="BCOR-like"/>
</dbReference>
<dbReference type="InterPro" id="IPR002110">
    <property type="entry name" value="Ankyrin_rpt"/>
</dbReference>
<reference evidence="4" key="2">
    <citation type="journal article" date="2014" name="BMC Genomics">
        <title>A genomic perspective to assessing quality of mass-reared SIT flies used in Mediterranean fruit fly (Ceratitis capitata) eradication in California.</title>
        <authorList>
            <person name="Calla B."/>
            <person name="Hall B."/>
            <person name="Hou S."/>
            <person name="Geib S.M."/>
        </authorList>
    </citation>
    <scope>NUCLEOTIDE SEQUENCE</scope>
</reference>
<sequence>VVVVSFCENEAVILKKSSLYKTMDPNRHHEVIGSNDERKSAMYFSRGVEDSRSNTQYYSQERVIVNNKSCMCPSMSNNITCNACPSTANGNWSSERTSRADFQNTSTTLEKVNQNSLYIHDGRQYFPPNSGTTYATERNVVGLQQDRNSGPIKSCALESNYNFKQQLQHQQPQHQAQPKNLIHMHPQSNAANIVNVQPQQIQHQNHHVNAIGAYPKETIYDDVYASRHELHKEVKVGYHPLLPDHGISKPPIYSDVIQGQKLIPRPPVEMIRSTKLEQRNIINPSNSMALKEQQASPTYARKCPQIFTHGELSNTHPNHQSLYMSTPQFSSEKFNTIHSQMNVVQHSDHKARVCTTESVKVNDIQMPAINNYAHHSGANTYHHHNVHEQAMQQTSLTPQHQELLMNNVSPHISRSQNFYMPGAKTQIATISEMPPSTTKQAEIPSQYSKSQKTLPSHNQIHTLPPPHHAVQSTTHDMVFKSKDSICNEPAIHPNSALYLNPYKTSSPMDSCCKDASSPYGTLSNSFSENSAQLGYHKYNKIAKETVTKNTICAENQNTPPPTPVNRANAYKAQPYYYEAQHIKYDSNVHNTNFNMSMSPTAAAMASPSPSQTTPPTHIQIHHSSLTPQSQSQSPSNYTQIIRQQQHNHNQIEMHRTSARVHQESATIHPTPNLCSYDRHPQNSKPLNSQSVVMQPSPQAQQMEPQTQTKPFSNLPIQGQKQNAIKKSQAPKTNYRELINQVVAMRSAKSEKELDLQIIKKALNSAAASPGTQPVEKISRSGTTLNNNSLPLPVNTSMSKKDYGVSTLGNGFLVENVPTRTQNITTACPNANLSEIQQTIKLEEPLHSSPLDLSMRTVKTKADSTEYRYNQAFLKNLQSDYKHTLPRVDFTPNFALHSDDRPGGSKVIINQPRQHLYNSSEESKPIILSAEGSSFTAHSPAEHHLKQYPTNNLTTRVGTATLHRDLGPVNQEKTSSLILKSTEESVKMCQVRPSVVETNPYATTKLIKSEPNSVASTNIPKSVELHKAASSITSSPLPSNNIEHVCTPHTFTGGVIKTAEQISRVDANPAANKFNERNINYLGRKRHLQEYSNSQRVEPVVKQNRYQETFVQPTAELATMEPTTSVIAINERVIDEVRERDVRTVEKSIQAEIVPCCQRESSIIINTNVPICKSEPLTPTMDTPPPTISQSVPIVPIKTETSSIIAARIRTKAELKGFTFNTPIDGLSNTNEPIKIKEEPSLCQTFNSELPSIPGLDEEYDSSRLLDCNWNSKCSDFMEQLLTNTQKQFAKCRFSNVNIDLSEELKTTSSTNINFKISDRMEQKPLNIDVDSAESSKSCDIVDAIVDSTMTGDRITGKSPEGHSSQSNMVITQKKICKQDREKMRLQQEKRMAARLQVESSSESDDEIHKRKSDRSKKPLKKAKARLNTHTDPNQFSDCGSDSSDSNDGRNSAIKQEEKDLIDITSKSETEFKNKNREATTTNTESKDRCQTLKSRHSESSDTELHDDMQKSTSEQIRGKESHKLNEENQLEEHEKTKAVQDHCISKEVVKSKKKPKVHLKIGLNTMTRSKQKREMELQLANGKVLRNDKIIRNSTTKIKSIKRKYVRKFVNNSSSVTAACKEISSKETDREPSMRLRSRNEKTIKGEKSEKVPGSSSKKLNKISAAVGKSDNQNSKPKNKEQGTELLLEVYRYKRSLKIPPSLITIDHPHNLKMAASLPDLDCEHDSSAASAKFAKSIEKLLQKSTPNMSKKSLLNSKSQQEEQLHREKRSIIDVLHSRVTNTNMSSGTKPKCKKSGAKYGASSHVHSDVSHSAESSSVTEMLSIPVKKEPDEESSDGKKRHFSIFETTVLKSKTRTESKMQQRKEIIREIFVGDDRPASAPPEIISQMSDGNDKMTFEQKYEQFLQQLNIVINDSVSGSISAATSIANQPVKDEEDTLASTSVAEADDNKSLDPSTISKSTNEVDNTTSGFRRRRPGKYLRRKGSSGFDYIRKKKKPNSINSTNANSAQNSHSQAKFERKTEEENYEKKVKTEDDVCREINKWVLNKSVGQSAMHKAARLGYIDVVVYCLDRMGMNPDQKDNAGYTPLHEACTKGWLEIARTLLQYGANHSEAAHSGIRPLHEASENDHEELVRLLLSYGADPQLATYAGQTPLMLASSTAMRDLLNNHLSDVKNFGPDKKPWKFNGPWEILDPSIYGYDIFGGAPNFTCDMSRALRKSSISNSIANKKQLNSFVEMGNNCKTKMENCAVVLDNIDRFNSVRLYNDNKPEILVENSDSEGEMFEFEEADILLPPLYLLKDEGTDKWVLLSDLCNLLKVKSKDTLLNKIYPPSSSASSTHKSLMRELKMSDFLERATCLQLLCAGEKINICASKVVLIKYNDSVRNLLGVKTILMKF</sequence>
<feature type="compositionally biased region" description="Basic residues" evidence="3">
    <location>
        <begin position="1409"/>
        <end position="1426"/>
    </location>
</feature>
<dbReference type="GO" id="GO:0003714">
    <property type="term" value="F:transcription corepressor activity"/>
    <property type="evidence" value="ECO:0007669"/>
    <property type="project" value="TreeGrafter"/>
</dbReference>
<dbReference type="PROSITE" id="PS50297">
    <property type="entry name" value="ANK_REP_REGION"/>
    <property type="match status" value="2"/>
</dbReference>
<dbReference type="SUPFAM" id="SSF48403">
    <property type="entry name" value="Ankyrin repeat"/>
    <property type="match status" value="1"/>
</dbReference>
<feature type="region of interest" description="Disordered" evidence="3">
    <location>
        <begin position="1782"/>
        <end position="1822"/>
    </location>
</feature>
<feature type="compositionally biased region" description="Basic and acidic residues" evidence="3">
    <location>
        <begin position="2016"/>
        <end position="2027"/>
    </location>
</feature>
<feature type="compositionally biased region" description="Basic and acidic residues" evidence="3">
    <location>
        <begin position="1516"/>
        <end position="1538"/>
    </location>
</feature>
<evidence type="ECO:0000313" key="4">
    <source>
        <dbReference type="EMBL" id="JAB88927.1"/>
    </source>
</evidence>
<dbReference type="Pfam" id="PF00023">
    <property type="entry name" value="Ank"/>
    <property type="match status" value="1"/>
</dbReference>
<feature type="repeat" description="ANK" evidence="2">
    <location>
        <begin position="2084"/>
        <end position="2116"/>
    </location>
</feature>
<dbReference type="Gene3D" id="1.25.40.20">
    <property type="entry name" value="Ankyrin repeat-containing domain"/>
    <property type="match status" value="1"/>
</dbReference>
<feature type="compositionally biased region" description="Polar residues" evidence="3">
    <location>
        <begin position="779"/>
        <end position="792"/>
    </location>
</feature>
<protein>
    <submittedName>
        <fullName evidence="4">BCL-6 corepressor</fullName>
    </submittedName>
</protein>
<feature type="compositionally biased region" description="Low complexity" evidence="3">
    <location>
        <begin position="599"/>
        <end position="616"/>
    </location>
</feature>
<dbReference type="PANTHER" id="PTHR24117:SF9">
    <property type="entry name" value="BCL-6 COREPRESSOR PCGF1 BINDING DOMAIN-CONTAINING PROTEIN"/>
    <property type="match status" value="1"/>
</dbReference>
<feature type="repeat" description="ANK" evidence="2">
    <location>
        <begin position="2050"/>
        <end position="2083"/>
    </location>
</feature>
<feature type="region of interest" description="Disordered" evidence="3">
    <location>
        <begin position="767"/>
        <end position="792"/>
    </location>
</feature>
<dbReference type="OrthoDB" id="3666223at2759"/>
<proteinExistence type="evidence at transcript level"/>
<dbReference type="PANTHER" id="PTHR24117">
    <property type="entry name" value="AGAP007537-PB"/>
    <property type="match status" value="1"/>
</dbReference>
<dbReference type="Pfam" id="PF12796">
    <property type="entry name" value="Ank_2"/>
    <property type="match status" value="1"/>
</dbReference>
<feature type="region of interest" description="Disordered" evidence="3">
    <location>
        <begin position="1350"/>
        <end position="1370"/>
    </location>
</feature>
<feature type="region of interest" description="Disordered" evidence="3">
    <location>
        <begin position="1928"/>
        <end position="2027"/>
    </location>
</feature>
<keyword evidence="2" id="KW-0040">ANK repeat</keyword>
<evidence type="ECO:0000256" key="1">
    <source>
        <dbReference type="ARBA" id="ARBA00034703"/>
    </source>
</evidence>
<feature type="compositionally biased region" description="Polar residues" evidence="3">
    <location>
        <begin position="1361"/>
        <end position="1370"/>
    </location>
</feature>
<dbReference type="PRINTS" id="PR01415">
    <property type="entry name" value="ANKYRIN"/>
</dbReference>
<dbReference type="InterPro" id="IPR036770">
    <property type="entry name" value="Ankyrin_rpt-contain_sf"/>
</dbReference>
<feature type="non-terminal residue" evidence="4">
    <location>
        <position position="1"/>
    </location>
</feature>
<gene>
    <name evidence="4" type="primary">BCOR</name>
</gene>
<feature type="compositionally biased region" description="Polar residues" evidence="3">
    <location>
        <begin position="682"/>
        <end position="729"/>
    </location>
</feature>
<feature type="compositionally biased region" description="Low complexity" evidence="3">
    <location>
        <begin position="623"/>
        <end position="637"/>
    </location>
</feature>
<dbReference type="SMART" id="SM00248">
    <property type="entry name" value="ANK"/>
    <property type="match status" value="3"/>
</dbReference>
<feature type="compositionally biased region" description="Polar residues" evidence="3">
    <location>
        <begin position="1953"/>
        <end position="1971"/>
    </location>
</feature>
<feature type="compositionally biased region" description="Polar residues" evidence="3">
    <location>
        <begin position="1999"/>
        <end position="2015"/>
    </location>
</feature>
<feature type="repeat" description="ANK" evidence="2">
    <location>
        <begin position="2117"/>
        <end position="2149"/>
    </location>
</feature>
<organism evidence="4">
    <name type="scientific">Ceratitis capitata</name>
    <name type="common">Mediterranean fruit fly</name>
    <name type="synonym">Tephritis capitata</name>
    <dbReference type="NCBI Taxonomy" id="7213"/>
    <lineage>
        <taxon>Eukaryota</taxon>
        <taxon>Metazoa</taxon>
        <taxon>Ecdysozoa</taxon>
        <taxon>Arthropoda</taxon>
        <taxon>Hexapoda</taxon>
        <taxon>Insecta</taxon>
        <taxon>Pterygota</taxon>
        <taxon>Neoptera</taxon>
        <taxon>Endopterygota</taxon>
        <taxon>Diptera</taxon>
        <taxon>Brachycera</taxon>
        <taxon>Muscomorpha</taxon>
        <taxon>Tephritoidea</taxon>
        <taxon>Tephritidae</taxon>
        <taxon>Ceratitis</taxon>
        <taxon>Ceratitis</taxon>
    </lineage>
</organism>
<feature type="region of interest" description="Disordered" evidence="3">
    <location>
        <begin position="599"/>
        <end position="637"/>
    </location>
</feature>
<evidence type="ECO:0000256" key="3">
    <source>
        <dbReference type="SAM" id="MobiDB-lite"/>
    </source>
</evidence>
<feature type="compositionally biased region" description="Polar residues" evidence="3">
    <location>
        <begin position="663"/>
        <end position="673"/>
    </location>
</feature>
<feature type="compositionally biased region" description="Basic and acidic residues" evidence="3">
    <location>
        <begin position="1623"/>
        <end position="1651"/>
    </location>
</feature>
<dbReference type="EMBL" id="GAMC01017628">
    <property type="protein sequence ID" value="JAB88927.1"/>
    <property type="molecule type" value="mRNA"/>
</dbReference>
<feature type="region of interest" description="Disordered" evidence="3">
    <location>
        <begin position="656"/>
        <end position="729"/>
    </location>
</feature>
<feature type="compositionally biased region" description="Basic and acidic residues" evidence="3">
    <location>
        <begin position="1484"/>
        <end position="1509"/>
    </location>
</feature>
<dbReference type="GO" id="GO:0005634">
    <property type="term" value="C:nucleus"/>
    <property type="evidence" value="ECO:0007669"/>
    <property type="project" value="TreeGrafter"/>
</dbReference>
<feature type="compositionally biased region" description="Basic and acidic residues" evidence="3">
    <location>
        <begin position="1454"/>
        <end position="1477"/>
    </location>
</feature>
<dbReference type="CDD" id="cd14259">
    <property type="entry name" value="PUFD_like"/>
    <property type="match status" value="1"/>
</dbReference>
<feature type="region of interest" description="Disordered" evidence="3">
    <location>
        <begin position="1621"/>
        <end position="1681"/>
    </location>
</feature>